<dbReference type="GO" id="GO:0005524">
    <property type="term" value="F:ATP binding"/>
    <property type="evidence" value="ECO:0007669"/>
    <property type="project" value="UniProtKB-KW"/>
</dbReference>
<feature type="transmembrane region" description="Helical" evidence="9">
    <location>
        <begin position="808"/>
        <end position="841"/>
    </location>
</feature>
<organism evidence="11 12">
    <name type="scientific">Perkinsus chesapeaki</name>
    <name type="common">Clam parasite</name>
    <name type="synonym">Perkinsus andrewsi</name>
    <dbReference type="NCBI Taxonomy" id="330153"/>
    <lineage>
        <taxon>Eukaryota</taxon>
        <taxon>Sar</taxon>
        <taxon>Alveolata</taxon>
        <taxon>Perkinsozoa</taxon>
        <taxon>Perkinsea</taxon>
        <taxon>Perkinsida</taxon>
        <taxon>Perkinsidae</taxon>
        <taxon>Perkinsus</taxon>
    </lineage>
</organism>
<keyword evidence="7 9" id="KW-1133">Transmembrane helix</keyword>
<keyword evidence="6" id="KW-0067">ATP-binding</keyword>
<dbReference type="GO" id="GO:0016887">
    <property type="term" value="F:ATP hydrolysis activity"/>
    <property type="evidence" value="ECO:0007669"/>
    <property type="project" value="InterPro"/>
</dbReference>
<dbReference type="Pfam" id="PF12698">
    <property type="entry name" value="ABC2_membrane_3"/>
    <property type="match status" value="1"/>
</dbReference>
<proteinExistence type="inferred from homology"/>
<dbReference type="InterPro" id="IPR026082">
    <property type="entry name" value="ABCA"/>
</dbReference>
<reference evidence="11 12" key="1">
    <citation type="submission" date="2020-04" db="EMBL/GenBank/DDBJ databases">
        <title>Perkinsus chesapeaki whole genome sequence.</title>
        <authorList>
            <person name="Bogema D.R."/>
        </authorList>
    </citation>
    <scope>NUCLEOTIDE SEQUENCE [LARGE SCALE GENOMIC DNA]</scope>
    <source>
        <strain evidence="11">ATCC PRA-425</strain>
    </source>
</reference>
<evidence type="ECO:0000256" key="3">
    <source>
        <dbReference type="ARBA" id="ARBA00022448"/>
    </source>
</evidence>
<keyword evidence="5" id="KW-0547">Nucleotide-binding</keyword>
<evidence type="ECO:0000256" key="4">
    <source>
        <dbReference type="ARBA" id="ARBA00022692"/>
    </source>
</evidence>
<feature type="transmembrane region" description="Helical" evidence="9">
    <location>
        <begin position="501"/>
        <end position="522"/>
    </location>
</feature>
<dbReference type="InterPro" id="IPR003593">
    <property type="entry name" value="AAA+_ATPase"/>
</dbReference>
<evidence type="ECO:0000256" key="2">
    <source>
        <dbReference type="ARBA" id="ARBA00008869"/>
    </source>
</evidence>
<dbReference type="FunFam" id="3.40.50.300:FF:000335">
    <property type="entry name" value="ATP binding cassette subfamily A member 5"/>
    <property type="match status" value="1"/>
</dbReference>
<feature type="transmembrane region" description="Helical" evidence="9">
    <location>
        <begin position="687"/>
        <end position="712"/>
    </location>
</feature>
<sequence length="1359" mass="149187">MGSEDAAASTVAATRRKHHSLMYTQVRALCKKNFILSRRSKLTVCCEILLPLIVALAAFLIPPFANTQDNQLQTIPAASYPVTDAHGAFLRRPGSFSYAAELRRFYDRSGLSPVISYSDFFRQSNLAAVLTRCFCSTLAIGPSGSDRAKQFAAYLTGRLGRLTAGVSVPACGRSPILDVVTNIVNPAAYVTSSSYGSVNQPELCAFINLDEADTVTVMTNATAGRNSLSVDLSSYTSFWYAENGDVQHGDPNDNGLTFYTALNFPPLMSLWQEYRTGTELPIAALYPMPYTGYEQRNSGSTLKLLGGTIGALLFTFMAFSVTRKLISERRGRLREDRVGIMENGKLMAYGTTNFLKHQFGSGYTLSIAKRDSTVPDEPLVDVIRNNVDDPSAVRVRSSAGQELALQLPYDCVSKFPRIFDCLDERKASNEITAYGIAVTSMEDVFLNVAHRVTGGAEPDLGARAAIESMDEAATYDIDLKPTFSQQLHGLMKRRLIYAIRNWVGTLTTLLIPMIVLLVLMGFQTAAVNISDAVPITLNALSNPYSAGPSSHIIGQWNMASPLSVRVTKGGRVLPSIDASAPLTQTEAAACGDWDPVTMLPFRSDVRPNATISNAFCAAILRFSASLLDEKTAWFDVTALDITSRVLFADMTALHTVPLALLGDQSLSVVNHPFPHTAYQKSSSLVNFAISFAVGGYYAIALAVVASTLLSYIMMEKTTRIKEQLYVSGCGILPYWIACWLFDFFIILVAVCLTFVPLQVYNIQTYLENPRQQATWALLIGFCFAVPPFNYLISLFARTNTIANYVRIGSSILGGLIGSFAVSILYYAVVSPVAGLVLMWILRVFPTYSVAQGLTSIFFTNIGFFSTPAGEDVTPAPFDSQILSTCTTVRLYGLNEEIYDTCLAVAGDDVIMLFVYGVVYFGLTLFIDLKLCSSKWNTNRDLPVPPEKRGVEDERVIEEKERVSKLDASTQMIYFKDLKKVYYEGKKNEVWAVRGINYALADGGVFGLLGVNGAGKTTTFRMLCGLINPSAGNISLIGRPLAGNVYEIRKSVGYCPQDNPLLQGLTTKDHLYLYARIRGVPPNEIPQHVDDLVRILRLERYVDKEAVKLSGGNQRKLCVGMALVGHPPVVFLDEPTTGVDPEARRRIWDVIHKIAHDRCKTSAVILTTHSMEEADALCETMVIQVDGQFRCIGTSQQIKSDYGRGYHLWMHFRSPSTLETNRITAELLGSDKASTIGGYAMFADGITNSRLVDSVLSAGTLDDNSVRTFNQGALTSAVSCALQHLKALQWLKLNISEHAQSLEEIGEFALPRDVDLGDIFGKLTSDQAKEELEMEDFQLSQTTLEQIFNMFAHGGEQSSQ</sequence>
<evidence type="ECO:0000313" key="12">
    <source>
        <dbReference type="Proteomes" id="UP000591131"/>
    </source>
</evidence>
<dbReference type="OrthoDB" id="10255969at2759"/>
<dbReference type="EMBL" id="JAAPAO010000546">
    <property type="protein sequence ID" value="KAF4657353.1"/>
    <property type="molecule type" value="Genomic_DNA"/>
</dbReference>
<dbReference type="Gene3D" id="3.40.50.300">
    <property type="entry name" value="P-loop containing nucleotide triphosphate hydrolases"/>
    <property type="match status" value="1"/>
</dbReference>
<evidence type="ECO:0000256" key="5">
    <source>
        <dbReference type="ARBA" id="ARBA00022741"/>
    </source>
</evidence>
<accession>A0A7J6LDT4</accession>
<evidence type="ECO:0000256" key="6">
    <source>
        <dbReference type="ARBA" id="ARBA00022840"/>
    </source>
</evidence>
<feature type="transmembrane region" description="Helical" evidence="9">
    <location>
        <begin position="42"/>
        <end position="65"/>
    </location>
</feature>
<evidence type="ECO:0000313" key="11">
    <source>
        <dbReference type="EMBL" id="KAF4657353.1"/>
    </source>
</evidence>
<dbReference type="GO" id="GO:0016020">
    <property type="term" value="C:membrane"/>
    <property type="evidence" value="ECO:0007669"/>
    <property type="project" value="UniProtKB-SubCell"/>
</dbReference>
<dbReference type="GO" id="GO:0005319">
    <property type="term" value="F:lipid transporter activity"/>
    <property type="evidence" value="ECO:0007669"/>
    <property type="project" value="TreeGrafter"/>
</dbReference>
<feature type="transmembrane region" description="Helical" evidence="9">
    <location>
        <begin position="304"/>
        <end position="322"/>
    </location>
</feature>
<feature type="transmembrane region" description="Helical" evidence="9">
    <location>
        <begin position="724"/>
        <end position="755"/>
    </location>
</feature>
<name>A0A7J6LDT4_PERCH</name>
<dbReference type="SUPFAM" id="SSF52540">
    <property type="entry name" value="P-loop containing nucleoside triphosphate hydrolases"/>
    <property type="match status" value="1"/>
</dbReference>
<dbReference type="PROSITE" id="PS50893">
    <property type="entry name" value="ABC_TRANSPORTER_2"/>
    <property type="match status" value="1"/>
</dbReference>
<dbReference type="Pfam" id="PF00005">
    <property type="entry name" value="ABC_tran"/>
    <property type="match status" value="1"/>
</dbReference>
<evidence type="ECO:0000256" key="7">
    <source>
        <dbReference type="ARBA" id="ARBA00022989"/>
    </source>
</evidence>
<dbReference type="InterPro" id="IPR013525">
    <property type="entry name" value="ABC2_TM"/>
</dbReference>
<evidence type="ECO:0000256" key="9">
    <source>
        <dbReference type="SAM" id="Phobius"/>
    </source>
</evidence>
<evidence type="ECO:0000256" key="1">
    <source>
        <dbReference type="ARBA" id="ARBA00004141"/>
    </source>
</evidence>
<keyword evidence="3" id="KW-0813">Transport</keyword>
<comment type="subcellular location">
    <subcellularLocation>
        <location evidence="1">Membrane</location>
        <topology evidence="1">Multi-pass membrane protein</topology>
    </subcellularLocation>
</comment>
<gene>
    <name evidence="11" type="ORF">FOL47_008471</name>
</gene>
<dbReference type="SMART" id="SM00382">
    <property type="entry name" value="AAA"/>
    <property type="match status" value="1"/>
</dbReference>
<dbReference type="GO" id="GO:0140359">
    <property type="term" value="F:ABC-type transporter activity"/>
    <property type="evidence" value="ECO:0007669"/>
    <property type="project" value="InterPro"/>
</dbReference>
<dbReference type="InterPro" id="IPR027417">
    <property type="entry name" value="P-loop_NTPase"/>
</dbReference>
<dbReference type="InterPro" id="IPR017871">
    <property type="entry name" value="ABC_transporter-like_CS"/>
</dbReference>
<keyword evidence="12" id="KW-1185">Reference proteome</keyword>
<dbReference type="PANTHER" id="PTHR19229:SF250">
    <property type="entry name" value="ABC TRANSPORTER DOMAIN-CONTAINING PROTEIN-RELATED"/>
    <property type="match status" value="1"/>
</dbReference>
<protein>
    <recommendedName>
        <fullName evidence="10">ABC transporter domain-containing protein</fullName>
    </recommendedName>
</protein>
<keyword evidence="4 9" id="KW-0812">Transmembrane</keyword>
<dbReference type="PROSITE" id="PS00211">
    <property type="entry name" value="ABC_TRANSPORTER_1"/>
    <property type="match status" value="1"/>
</dbReference>
<dbReference type="InterPro" id="IPR003439">
    <property type="entry name" value="ABC_transporter-like_ATP-bd"/>
</dbReference>
<dbReference type="CDD" id="cd03263">
    <property type="entry name" value="ABC_subfamily_A"/>
    <property type="match status" value="1"/>
</dbReference>
<feature type="domain" description="ABC transporter" evidence="10">
    <location>
        <begin position="972"/>
        <end position="1210"/>
    </location>
</feature>
<comment type="caution">
    <text evidence="11">The sequence shown here is derived from an EMBL/GenBank/DDBJ whole genome shotgun (WGS) entry which is preliminary data.</text>
</comment>
<keyword evidence="8 9" id="KW-0472">Membrane</keyword>
<feature type="transmembrane region" description="Helical" evidence="9">
    <location>
        <begin position="909"/>
        <end position="928"/>
    </location>
</feature>
<dbReference type="PANTHER" id="PTHR19229">
    <property type="entry name" value="ATP-BINDING CASSETTE TRANSPORTER SUBFAMILY A ABCA"/>
    <property type="match status" value="1"/>
</dbReference>
<feature type="transmembrane region" description="Helical" evidence="9">
    <location>
        <begin position="775"/>
        <end position="796"/>
    </location>
</feature>
<evidence type="ECO:0000259" key="10">
    <source>
        <dbReference type="PROSITE" id="PS50893"/>
    </source>
</evidence>
<evidence type="ECO:0000256" key="8">
    <source>
        <dbReference type="ARBA" id="ARBA00023136"/>
    </source>
</evidence>
<comment type="similarity">
    <text evidence="2">Belongs to the ABC transporter superfamily. ABCA family.</text>
</comment>
<dbReference type="Proteomes" id="UP000591131">
    <property type="component" value="Unassembled WGS sequence"/>
</dbReference>